<dbReference type="RefSeq" id="WP_137355112.1">
    <property type="nucleotide sequence ID" value="NZ_CAACYE020000005.1"/>
</dbReference>
<reference evidence="1" key="1">
    <citation type="submission" date="2019-02" db="EMBL/GenBank/DDBJ databases">
        <authorList>
            <consortium name="Pathogen Informatics"/>
        </authorList>
    </citation>
    <scope>NUCLEOTIDE SEQUENCE</scope>
    <source>
        <strain evidence="1">3012STDY6733949</strain>
    </source>
</reference>
<gene>
    <name evidence="1" type="ORF">NCTC1935_00089</name>
</gene>
<organism evidence="1">
    <name type="scientific">Nocardia farcinica</name>
    <dbReference type="NCBI Taxonomy" id="37329"/>
    <lineage>
        <taxon>Bacteria</taxon>
        <taxon>Bacillati</taxon>
        <taxon>Actinomycetota</taxon>
        <taxon>Actinomycetes</taxon>
        <taxon>Mycobacteriales</taxon>
        <taxon>Nocardiaceae</taxon>
        <taxon>Nocardia</taxon>
    </lineage>
</organism>
<accession>A0A449G5N6</accession>
<dbReference type="AlphaFoldDB" id="A0A449G5N6"/>
<evidence type="ECO:0000313" key="1">
    <source>
        <dbReference type="EMBL" id="VFA81064.1"/>
    </source>
</evidence>
<sequence>MSTDPHQHALDLQRLAFNAEVTANNPHLAYPELEPDQYPDVWARLRAAQQALDQHLRDHRDVLGTHPRWQLAYEILDMAPETEYDLDRWF</sequence>
<protein>
    <submittedName>
        <fullName evidence="1">Uncharacterized protein</fullName>
    </submittedName>
</protein>
<dbReference type="EMBL" id="CAACYE010000003">
    <property type="protein sequence ID" value="VFA81064.1"/>
    <property type="molecule type" value="Genomic_DNA"/>
</dbReference>
<proteinExistence type="predicted"/>
<name>A0A449G5N6_NOCFR</name>